<dbReference type="RefSeq" id="WP_073156618.1">
    <property type="nucleotide sequence ID" value="NZ_FQVL01000012.1"/>
</dbReference>
<accession>A0A1M5A6K5</accession>
<dbReference type="PANTHER" id="PTHR12304:SF4">
    <property type="entry name" value="URIDINE NUCLEOSIDASE"/>
    <property type="match status" value="1"/>
</dbReference>
<keyword evidence="2" id="KW-0326">Glycosidase</keyword>
<feature type="domain" description="Inosine/uridine-preferring nucleoside hydrolase" evidence="3">
    <location>
        <begin position="4"/>
        <end position="298"/>
    </location>
</feature>
<dbReference type="STRING" id="112248.SAMN05444392_11233"/>
<evidence type="ECO:0000313" key="5">
    <source>
        <dbReference type="Proteomes" id="UP000184476"/>
    </source>
</evidence>
<dbReference type="EMBL" id="FQVL01000012">
    <property type="protein sequence ID" value="SHF25656.1"/>
    <property type="molecule type" value="Genomic_DNA"/>
</dbReference>
<evidence type="ECO:0000259" key="3">
    <source>
        <dbReference type="Pfam" id="PF01156"/>
    </source>
</evidence>
<dbReference type="GO" id="GO:0006152">
    <property type="term" value="P:purine nucleoside catabolic process"/>
    <property type="evidence" value="ECO:0007669"/>
    <property type="project" value="TreeGrafter"/>
</dbReference>
<dbReference type="SUPFAM" id="SSF53590">
    <property type="entry name" value="Nucleoside hydrolase"/>
    <property type="match status" value="1"/>
</dbReference>
<gene>
    <name evidence="4" type="ORF">SAMN05444392_11233</name>
</gene>
<dbReference type="Pfam" id="PF01156">
    <property type="entry name" value="IU_nuc_hydro"/>
    <property type="match status" value="1"/>
</dbReference>
<evidence type="ECO:0000313" key="4">
    <source>
        <dbReference type="EMBL" id="SHF25656.1"/>
    </source>
</evidence>
<dbReference type="AlphaFoldDB" id="A0A1M5A6K5"/>
<keyword evidence="5" id="KW-1185">Reference proteome</keyword>
<dbReference type="InterPro" id="IPR001910">
    <property type="entry name" value="Inosine/uridine_hydrolase_dom"/>
</dbReference>
<dbReference type="Proteomes" id="UP000184476">
    <property type="component" value="Unassembled WGS sequence"/>
</dbReference>
<dbReference type="InterPro" id="IPR036452">
    <property type="entry name" value="Ribo_hydro-like"/>
</dbReference>
<sequence length="309" mass="33851">MKPVFIDVDTGVDDALALLFALQSPLLDVIGISTVSGNVHVDHTYRNTLAVLDIAQAPDIPVARGMDAPLIRPLHTAAEIHGESGFGDIQLPEVVRNGVEEHGVDLMIRKVKESPEPVTLILLGPLTNMAVALKKEPSIQDNIRELVIMGGAGAKGGNVTPVAEFNIYVDPDAAHVVFSSGLPIRLVTWDVCMQAVLHPEENMQLKETQTPVAQYAYRLIQFLRDNNDETFLCDPSAVCAVIDESVIQTEVLPVEVETQEGLTRGMTIIDVRPFLQVDPADPRPKLQVAMNIERERFSQLFIQTLLQQG</sequence>
<keyword evidence="1 4" id="KW-0378">Hydrolase</keyword>
<organism evidence="4 5">
    <name type="scientific">Seinonella peptonophila</name>
    <dbReference type="NCBI Taxonomy" id="112248"/>
    <lineage>
        <taxon>Bacteria</taxon>
        <taxon>Bacillati</taxon>
        <taxon>Bacillota</taxon>
        <taxon>Bacilli</taxon>
        <taxon>Bacillales</taxon>
        <taxon>Thermoactinomycetaceae</taxon>
        <taxon>Seinonella</taxon>
    </lineage>
</organism>
<evidence type="ECO:0000256" key="2">
    <source>
        <dbReference type="ARBA" id="ARBA00023295"/>
    </source>
</evidence>
<dbReference type="PANTHER" id="PTHR12304">
    <property type="entry name" value="INOSINE-URIDINE PREFERRING NUCLEOSIDE HYDROLASE"/>
    <property type="match status" value="1"/>
</dbReference>
<dbReference type="OrthoDB" id="9797882at2"/>
<reference evidence="4 5" key="1">
    <citation type="submission" date="2016-11" db="EMBL/GenBank/DDBJ databases">
        <authorList>
            <person name="Jaros S."/>
            <person name="Januszkiewicz K."/>
            <person name="Wedrychowicz H."/>
        </authorList>
    </citation>
    <scope>NUCLEOTIDE SEQUENCE [LARGE SCALE GENOMIC DNA]</scope>
    <source>
        <strain evidence="4 5">DSM 44666</strain>
    </source>
</reference>
<dbReference type="InterPro" id="IPR023186">
    <property type="entry name" value="IUNH"/>
</dbReference>
<name>A0A1M5A6K5_9BACL</name>
<dbReference type="GO" id="GO:0008477">
    <property type="term" value="F:purine nucleosidase activity"/>
    <property type="evidence" value="ECO:0007669"/>
    <property type="project" value="TreeGrafter"/>
</dbReference>
<dbReference type="GO" id="GO:0005829">
    <property type="term" value="C:cytosol"/>
    <property type="evidence" value="ECO:0007669"/>
    <property type="project" value="TreeGrafter"/>
</dbReference>
<dbReference type="CDD" id="cd02651">
    <property type="entry name" value="nuc_hydro_IU_UC_XIUA"/>
    <property type="match status" value="1"/>
</dbReference>
<protein>
    <submittedName>
        <fullName evidence="4">Purine nucleosidase/pyrimidine-specific ribonucleoside hydrolase</fullName>
    </submittedName>
</protein>
<dbReference type="Gene3D" id="3.90.245.10">
    <property type="entry name" value="Ribonucleoside hydrolase-like"/>
    <property type="match status" value="1"/>
</dbReference>
<proteinExistence type="predicted"/>
<evidence type="ECO:0000256" key="1">
    <source>
        <dbReference type="ARBA" id="ARBA00022801"/>
    </source>
</evidence>